<reference evidence="3" key="1">
    <citation type="submission" date="2010-08" db="EMBL/GenBank/DDBJ databases">
        <authorList>
            <consortium name="Caenorhabditis japonica Sequencing Consortium"/>
            <person name="Wilson R.K."/>
        </authorList>
    </citation>
    <scope>NUCLEOTIDE SEQUENCE [LARGE SCALE GENOMIC DNA]</scope>
    <source>
        <strain evidence="3">DF5081</strain>
    </source>
</reference>
<proteinExistence type="predicted"/>
<dbReference type="Proteomes" id="UP000005237">
    <property type="component" value="Unassembled WGS sequence"/>
</dbReference>
<reference evidence="2" key="2">
    <citation type="submission" date="2022-06" db="UniProtKB">
        <authorList>
            <consortium name="EnsemblMetazoa"/>
        </authorList>
    </citation>
    <scope>IDENTIFICATION</scope>
    <source>
        <strain evidence="2">DF5081</strain>
    </source>
</reference>
<evidence type="ECO:0000313" key="2">
    <source>
        <dbReference type="EnsemblMetazoa" id="CJA38851.1"/>
    </source>
</evidence>
<sequence>MTAFCAFFAVYVLFVYRSDSAVISNRKDNGTRIEKIHTESFIRFRYILEPNETVARYEPIGEFFHQSR</sequence>
<evidence type="ECO:0008006" key="4">
    <source>
        <dbReference type="Google" id="ProtNLM"/>
    </source>
</evidence>
<name>A0A8R1IX46_CAEJA</name>
<dbReference type="EnsemblMetazoa" id="CJA38851.1">
    <property type="protein sequence ID" value="CJA38851.1"/>
    <property type="gene ID" value="WBGene00214698"/>
</dbReference>
<keyword evidence="3" id="KW-1185">Reference proteome</keyword>
<keyword evidence="1" id="KW-0732">Signal</keyword>
<feature type="signal peptide" evidence="1">
    <location>
        <begin position="1"/>
        <end position="20"/>
    </location>
</feature>
<organism evidence="2 3">
    <name type="scientific">Caenorhabditis japonica</name>
    <dbReference type="NCBI Taxonomy" id="281687"/>
    <lineage>
        <taxon>Eukaryota</taxon>
        <taxon>Metazoa</taxon>
        <taxon>Ecdysozoa</taxon>
        <taxon>Nematoda</taxon>
        <taxon>Chromadorea</taxon>
        <taxon>Rhabditida</taxon>
        <taxon>Rhabditina</taxon>
        <taxon>Rhabditomorpha</taxon>
        <taxon>Rhabditoidea</taxon>
        <taxon>Rhabditidae</taxon>
        <taxon>Peloderinae</taxon>
        <taxon>Caenorhabditis</taxon>
    </lineage>
</organism>
<evidence type="ECO:0000256" key="1">
    <source>
        <dbReference type="SAM" id="SignalP"/>
    </source>
</evidence>
<evidence type="ECO:0000313" key="3">
    <source>
        <dbReference type="Proteomes" id="UP000005237"/>
    </source>
</evidence>
<feature type="chain" id="PRO_5035839142" description="Secreted protein" evidence="1">
    <location>
        <begin position="21"/>
        <end position="68"/>
    </location>
</feature>
<accession>A0A8R1IX46</accession>
<dbReference type="AlphaFoldDB" id="A0A8R1IX46"/>
<protein>
    <recommendedName>
        <fullName evidence="4">Secreted protein</fullName>
    </recommendedName>
</protein>